<comment type="caution">
    <text evidence="1">The sequence shown here is derived from an EMBL/GenBank/DDBJ whole genome shotgun (WGS) entry which is preliminary data.</text>
</comment>
<name>A0A1D2QNV5_9GAMM</name>
<evidence type="ECO:0000313" key="1">
    <source>
        <dbReference type="EMBL" id="ODS23240.1"/>
    </source>
</evidence>
<dbReference type="Proteomes" id="UP000242502">
    <property type="component" value="Unassembled WGS sequence"/>
</dbReference>
<evidence type="ECO:0000313" key="2">
    <source>
        <dbReference type="Proteomes" id="UP000242502"/>
    </source>
</evidence>
<dbReference type="AlphaFoldDB" id="A0A1D2QNV5"/>
<reference evidence="1 2" key="1">
    <citation type="journal article" date="2016" name="Appl. Environ. Microbiol.">
        <title>Lack of Overt Genome Reduction in the Bryostatin-Producing Bryozoan Symbiont "Candidatus Endobugula sertula".</title>
        <authorList>
            <person name="Miller I.J."/>
            <person name="Vanee N."/>
            <person name="Fong S.S."/>
            <person name="Lim-Fong G.E."/>
            <person name="Kwan J.C."/>
        </authorList>
    </citation>
    <scope>NUCLEOTIDE SEQUENCE [LARGE SCALE GENOMIC DNA]</scope>
    <source>
        <strain evidence="1">AB1-4</strain>
    </source>
</reference>
<sequence>MPLASVLFLPVYAEDRQPLGAILGAQLIKASKGEINDGNYSDLHFNRCAAIEKYLGFTDDPLGRAIEYSCKGLVIGITLYAGKDLGKHPPEKIAQHFKNELEKHFMTSEVFIKHNHEYGSAMAFFINGETYEYN</sequence>
<protein>
    <submittedName>
        <fullName evidence="1">Uncharacterized protein</fullName>
    </submittedName>
</protein>
<dbReference type="EMBL" id="MDLC01000034">
    <property type="protein sequence ID" value="ODS23240.1"/>
    <property type="molecule type" value="Genomic_DNA"/>
</dbReference>
<dbReference type="STRING" id="62101.AB835_09795"/>
<accession>A0A1D2QNV5</accession>
<organism evidence="1 2">
    <name type="scientific">Candidatus Endobugula sertula</name>
    <name type="common">Bugula neritina bacterial symbiont</name>
    <dbReference type="NCBI Taxonomy" id="62101"/>
    <lineage>
        <taxon>Bacteria</taxon>
        <taxon>Pseudomonadati</taxon>
        <taxon>Pseudomonadota</taxon>
        <taxon>Gammaproteobacteria</taxon>
        <taxon>Cellvibrionales</taxon>
        <taxon>Cellvibrionaceae</taxon>
        <taxon>Candidatus Endobugula</taxon>
    </lineage>
</organism>
<gene>
    <name evidence="1" type="ORF">AB835_09795</name>
</gene>
<proteinExistence type="predicted"/>